<keyword evidence="3" id="KW-1185">Reference proteome</keyword>
<feature type="region of interest" description="Disordered" evidence="1">
    <location>
        <begin position="41"/>
        <end position="76"/>
    </location>
</feature>
<dbReference type="EMBL" id="WOWK01000003">
    <property type="protein sequence ID" value="KAF0331513.1"/>
    <property type="molecule type" value="Genomic_DNA"/>
</dbReference>
<dbReference type="AlphaFoldDB" id="A0A8H3WNX6"/>
<sequence length="76" mass="8163">MRAGQAALNQTYSAPPAVPFGCSTHWTVSGPPRLRVPQVSGIPKRGWIPGPTPNHVSDPKQWLPSLRTPSISQPKA</sequence>
<feature type="compositionally biased region" description="Polar residues" evidence="1">
    <location>
        <begin position="67"/>
        <end position="76"/>
    </location>
</feature>
<evidence type="ECO:0000313" key="2">
    <source>
        <dbReference type="EMBL" id="KAF0331513.1"/>
    </source>
</evidence>
<reference evidence="2 3" key="1">
    <citation type="submission" date="2019-12" db="EMBL/GenBank/DDBJ databases">
        <title>A genome sequence resource for the geographically widespread anthracnose pathogen Colletotrichum asianum.</title>
        <authorList>
            <person name="Meng Y."/>
        </authorList>
    </citation>
    <scope>NUCLEOTIDE SEQUENCE [LARGE SCALE GENOMIC DNA]</scope>
    <source>
        <strain evidence="2 3">ICMP 18580</strain>
    </source>
</reference>
<gene>
    <name evidence="2" type="ORF">GQ607_001259</name>
</gene>
<protein>
    <submittedName>
        <fullName evidence="2">Uncharacterized protein</fullName>
    </submittedName>
</protein>
<dbReference type="Proteomes" id="UP000434172">
    <property type="component" value="Unassembled WGS sequence"/>
</dbReference>
<proteinExistence type="predicted"/>
<organism evidence="2 3">
    <name type="scientific">Colletotrichum asianum</name>
    <dbReference type="NCBI Taxonomy" id="702518"/>
    <lineage>
        <taxon>Eukaryota</taxon>
        <taxon>Fungi</taxon>
        <taxon>Dikarya</taxon>
        <taxon>Ascomycota</taxon>
        <taxon>Pezizomycotina</taxon>
        <taxon>Sordariomycetes</taxon>
        <taxon>Hypocreomycetidae</taxon>
        <taxon>Glomerellales</taxon>
        <taxon>Glomerellaceae</taxon>
        <taxon>Colletotrichum</taxon>
        <taxon>Colletotrichum gloeosporioides species complex</taxon>
    </lineage>
</organism>
<name>A0A8H3WNX6_9PEZI</name>
<comment type="caution">
    <text evidence="2">The sequence shown here is derived from an EMBL/GenBank/DDBJ whole genome shotgun (WGS) entry which is preliminary data.</text>
</comment>
<evidence type="ECO:0000256" key="1">
    <source>
        <dbReference type="SAM" id="MobiDB-lite"/>
    </source>
</evidence>
<accession>A0A8H3WNX6</accession>
<evidence type="ECO:0000313" key="3">
    <source>
        <dbReference type="Proteomes" id="UP000434172"/>
    </source>
</evidence>